<dbReference type="EMBL" id="LT558120">
    <property type="protein sequence ID" value="SAM81287.1"/>
    <property type="molecule type" value="Genomic_DNA"/>
</dbReference>
<dbReference type="EMBL" id="ULHB01000079">
    <property type="protein sequence ID" value="SYW80590.1"/>
    <property type="molecule type" value="Genomic_DNA"/>
</dbReference>
<dbReference type="Proteomes" id="UP000658997">
    <property type="component" value="Unassembled WGS sequence"/>
</dbReference>
<dbReference type="OrthoDB" id="2548294at2759"/>
<evidence type="ECO:0000313" key="4">
    <source>
        <dbReference type="Proteomes" id="UP000179920"/>
    </source>
</evidence>
<feature type="compositionally biased region" description="Basic residues" evidence="1">
    <location>
        <begin position="302"/>
        <end position="314"/>
    </location>
</feature>
<gene>
    <name evidence="3" type="ORF">UBRO2_03858</name>
    <name evidence="2" type="ORF">UBRO_02862</name>
</gene>
<feature type="compositionally biased region" description="Polar residues" evidence="1">
    <location>
        <begin position="241"/>
        <end position="255"/>
    </location>
</feature>
<feature type="compositionally biased region" description="Polar residues" evidence="1">
    <location>
        <begin position="109"/>
        <end position="118"/>
    </location>
</feature>
<evidence type="ECO:0000313" key="2">
    <source>
        <dbReference type="EMBL" id="SAM81287.1"/>
    </source>
</evidence>
<feature type="compositionally biased region" description="Polar residues" evidence="1">
    <location>
        <begin position="418"/>
        <end position="431"/>
    </location>
</feature>
<feature type="region of interest" description="Disordered" evidence="1">
    <location>
        <begin position="145"/>
        <end position="191"/>
    </location>
</feature>
<protein>
    <submittedName>
        <fullName evidence="2">Uncharacterized protein</fullName>
    </submittedName>
</protein>
<evidence type="ECO:0000313" key="3">
    <source>
        <dbReference type="EMBL" id="SYW80590.1"/>
    </source>
</evidence>
<name>A0A1K0GNC9_9BASI</name>
<proteinExistence type="predicted"/>
<organism evidence="2 4">
    <name type="scientific">Ustilago bromivora</name>
    <dbReference type="NCBI Taxonomy" id="307758"/>
    <lineage>
        <taxon>Eukaryota</taxon>
        <taxon>Fungi</taxon>
        <taxon>Dikarya</taxon>
        <taxon>Basidiomycota</taxon>
        <taxon>Ustilaginomycotina</taxon>
        <taxon>Ustilaginomycetes</taxon>
        <taxon>Ustilaginales</taxon>
        <taxon>Ustilaginaceae</taxon>
        <taxon>Ustilago</taxon>
    </lineage>
</organism>
<feature type="compositionally biased region" description="Basic and acidic residues" evidence="1">
    <location>
        <begin position="450"/>
        <end position="459"/>
    </location>
</feature>
<feature type="compositionally biased region" description="Basic and acidic residues" evidence="1">
    <location>
        <begin position="283"/>
        <end position="301"/>
    </location>
</feature>
<reference evidence="2" key="1">
    <citation type="submission" date="2016-04" db="EMBL/GenBank/DDBJ databases">
        <authorList>
            <person name="Evans L.H."/>
            <person name="Alamgir A."/>
            <person name="Owens N."/>
            <person name="Weber N.D."/>
            <person name="Virtaneva K."/>
            <person name="Barbian K."/>
            <person name="Babar A."/>
            <person name="Rosenke K."/>
        </authorList>
    </citation>
    <scope>NUCLEOTIDE SEQUENCE</scope>
    <source>
        <strain evidence="2">UB2112</strain>
    </source>
</reference>
<reference evidence="3" key="3">
    <citation type="submission" date="2018-08" db="EMBL/GenBank/DDBJ databases">
        <authorList>
            <person name="Guldener U."/>
        </authorList>
    </citation>
    <scope>NUCLEOTIDE SEQUENCE</scope>
    <source>
        <strain evidence="3">UB2</strain>
    </source>
</reference>
<dbReference type="AlphaFoldDB" id="A0A1K0GNC9"/>
<feature type="compositionally biased region" description="Low complexity" evidence="1">
    <location>
        <begin position="145"/>
        <end position="158"/>
    </location>
</feature>
<feature type="region of interest" description="Disordered" evidence="1">
    <location>
        <begin position="90"/>
        <end position="120"/>
    </location>
</feature>
<keyword evidence="5" id="KW-1185">Reference proteome</keyword>
<feature type="compositionally biased region" description="Low complexity" evidence="1">
    <location>
        <begin position="262"/>
        <end position="275"/>
    </location>
</feature>
<reference evidence="4" key="2">
    <citation type="submission" date="2016-04" db="EMBL/GenBank/DDBJ databases">
        <authorList>
            <person name="Guldener U."/>
            <person name="Guldener U."/>
        </authorList>
    </citation>
    <scope>NUCLEOTIDE SEQUENCE [LARGE SCALE GENOMIC DNA]</scope>
    <source>
        <strain evidence="4">UB2112</strain>
    </source>
</reference>
<dbReference type="Proteomes" id="UP000179920">
    <property type="component" value="Chromosome IV"/>
</dbReference>
<accession>A0A1K0GNC9</accession>
<feature type="region of interest" description="Disordered" evidence="1">
    <location>
        <begin position="383"/>
        <end position="459"/>
    </location>
</feature>
<feature type="region of interest" description="Disordered" evidence="1">
    <location>
        <begin position="241"/>
        <end position="341"/>
    </location>
</feature>
<evidence type="ECO:0000256" key="1">
    <source>
        <dbReference type="SAM" id="MobiDB-lite"/>
    </source>
</evidence>
<sequence>MTTAHGRASSQLTDSLRAEAQANIWRGPIAKDASCPTSSSSLTVKPAAPFTRNLKRKPTPKIPTDLLQDPSLSIPTTAALTSVLGEKSLKAGSDAKVTSTPSTPEPVKSAQQPQQQYILNIDEPVTFAESNSAADNAVQQLLRSASVSPASASTSAGARTRKGPLRWMQDKEEHTPAASTSTLPPRQPALARKTSISAHLKLLRRNKSENQPAPITISRPTNFVHVATGTDGACASAGAQQATSLRRASTTSRVSDQPLLRSNMSSNYSTSSYVSKDTSPSATERDAANEDKPLFVAMEKKHPLRPLKSIRRPSKPTLKPDEPAVDVPAGSTGPKDKRKAIYASSGSVPAILEPINVTQSSSNRGAKLSPIVSPVGSQAGEHFAAALDHTLGRTRGLSSEGGELSPEPDLSRSPGSGYESSAYTSNRSSFGSLHEFKSFLDFPDTPMSRRNSEKGRQEEDIWSGVALTFPVAGRF</sequence>
<evidence type="ECO:0000313" key="5">
    <source>
        <dbReference type="Proteomes" id="UP000658997"/>
    </source>
</evidence>